<comment type="caution">
    <text evidence="2">The sequence shown here is derived from an EMBL/GenBank/DDBJ whole genome shotgun (WGS) entry which is preliminary data.</text>
</comment>
<dbReference type="InterPro" id="IPR036075">
    <property type="entry name" value="ARMT-1-like_metal-bd_sf"/>
</dbReference>
<evidence type="ECO:0000259" key="1">
    <source>
        <dbReference type="Pfam" id="PF01937"/>
    </source>
</evidence>
<proteinExistence type="predicted"/>
<dbReference type="InterPro" id="IPR014444">
    <property type="entry name" value="PH1575-like"/>
</dbReference>
<dbReference type="PIRSF" id="PIRSF006593">
    <property type="entry name" value="UCP006593"/>
    <property type="match status" value="1"/>
</dbReference>
<keyword evidence="3" id="KW-1185">Reference proteome</keyword>
<evidence type="ECO:0000313" key="2">
    <source>
        <dbReference type="EMBL" id="TDX14948.1"/>
    </source>
</evidence>
<protein>
    <recommendedName>
        <fullName evidence="1">Damage-control phosphatase ARMT1-like metal-binding domain-containing protein</fullName>
    </recommendedName>
</protein>
<dbReference type="SUPFAM" id="SSF111321">
    <property type="entry name" value="AF1104-like"/>
    <property type="match status" value="1"/>
</dbReference>
<dbReference type="RefSeq" id="WP_103876815.1">
    <property type="nucleotide sequence ID" value="NZ_SODZ01000009.1"/>
</dbReference>
<gene>
    <name evidence="2" type="ORF">C8D74_10977</name>
</gene>
<sequence length="299" mass="34200">MNIDYECINCLLNHSSELMTKINASSSESSNNIFDNYKSVILKTLGDVVPSNTSYNLVKTFYDSFYDAFGENDYFHTEKVDLNQLFLEVYDDLLDFCFSSKDPLYSAFKLSLMGELFCHNSGNSFGELEIEIQNFFNTKAVAINDLEKFKKELENAHFLLFIHNYAGEIVFDKLFIRVMKELNPNLIVHSALKSRPVYKCATKKDADQIFLKEVSIPFDSGSEYLGTDLSFVSPSFKNIYNEADIVIAKGQSNFESLADKNTKKLIYYSFVVKCAKIANHLDVNKEDLIFKRSRVIGLN</sequence>
<dbReference type="Proteomes" id="UP000294817">
    <property type="component" value="Unassembled WGS sequence"/>
</dbReference>
<feature type="domain" description="Damage-control phosphatase ARMT1-like metal-binding" evidence="1">
    <location>
        <begin position="4"/>
        <end position="288"/>
    </location>
</feature>
<dbReference type="InterPro" id="IPR002791">
    <property type="entry name" value="ARMT1-like_metal-bd"/>
</dbReference>
<dbReference type="Pfam" id="PF01937">
    <property type="entry name" value="ARMT1-like_dom"/>
    <property type="match status" value="1"/>
</dbReference>
<dbReference type="AlphaFoldDB" id="A0A4R8EW56"/>
<organism evidence="2 3">
    <name type="scientific">Petrotoga sibirica</name>
    <dbReference type="NCBI Taxonomy" id="156202"/>
    <lineage>
        <taxon>Bacteria</taxon>
        <taxon>Thermotogati</taxon>
        <taxon>Thermotogota</taxon>
        <taxon>Thermotogae</taxon>
        <taxon>Petrotogales</taxon>
        <taxon>Petrotogaceae</taxon>
        <taxon>Petrotoga</taxon>
    </lineage>
</organism>
<dbReference type="EMBL" id="SODZ01000009">
    <property type="protein sequence ID" value="TDX14948.1"/>
    <property type="molecule type" value="Genomic_DNA"/>
</dbReference>
<reference evidence="2 3" key="1">
    <citation type="submission" date="2019-03" db="EMBL/GenBank/DDBJ databases">
        <title>Genomic Encyclopedia of Type Strains, Phase IV (KMG-IV): sequencing the most valuable type-strain genomes for metagenomic binning, comparative biology and taxonomic classification.</title>
        <authorList>
            <person name="Goeker M."/>
        </authorList>
    </citation>
    <scope>NUCLEOTIDE SEQUENCE [LARGE SCALE GENOMIC DNA]</scope>
    <source>
        <strain evidence="2 3">DSM 13575</strain>
    </source>
</reference>
<dbReference type="Gene3D" id="3.40.50.10880">
    <property type="entry name" value="Uncharacterised protein PF01937, DUF89, domain 3"/>
    <property type="match status" value="1"/>
</dbReference>
<evidence type="ECO:0000313" key="3">
    <source>
        <dbReference type="Proteomes" id="UP000294817"/>
    </source>
</evidence>
<accession>A0A4R8EW56</accession>
<name>A0A4R8EW56_9BACT</name>